<accession>A0A0B7H152</accession>
<dbReference type="Proteomes" id="UP000038055">
    <property type="component" value="Unassembled WGS sequence"/>
</dbReference>
<dbReference type="Pfam" id="PF02065">
    <property type="entry name" value="Melibiase"/>
    <property type="match status" value="1"/>
</dbReference>
<evidence type="ECO:0000313" key="1">
    <source>
        <dbReference type="EMBL" id="CEN33110.1"/>
    </source>
</evidence>
<keyword evidence="2" id="KW-1185">Reference proteome</keyword>
<sequence>MLRKLFVIGLFICVGAIHHSWSQSNVFQWKNSETLIVNDGMSEQTYKWKEGVLWLTKAKPLSSSMTDTFPIPIPDRTAEQVPVSYSQKSYYVEATDRISGYYQLDLHTVYANYEIKRSLRVYDNSSGVEWSLQVKGNGSLFESLDISNRELIEDAHLLSTNVPFYFSMPFSNPHFTTKVVSFQEATDHHSNIVNVREELPYRKPQYYKGSVLIAQDNHTSNVHLVVKMSPLQEAQSAYMGFDFSTDFSGIKVHSPGIVTSENDSEWQEAYRVFSVMYAGSESVALDAYKKYELNTHKYIPEKDNTFTMNTWGDRNRDSRVNEKFILNELEVAAQLGITNYQIDDGWQRGLSSNSATKTNSKLWDNWEESDWEVNLSRFPNGLAKITRKAKSLGIGLGLWFNPSKSDDYANWERDKDIMLGLHQQHGVSWIKIDGLRIGNKKSENNVNKMLQTAQEQADNLQFNIDVTAGKRGGYFFFNHFGNIFLENRYTDLGNYYPHLTLRNVWTLAKYVPIQRFQIEWLNKWRNKHKYPTNDLLKPYDIPFDYQFAITMMGQPLAWMEATGLPNEAFSVVKLINLWKKERSEMQMGVVHPLGEMPNGYHFTGFVSYTKNKTYVLLFRENTSQNIATFKLPLGEVKNKKFVKIAGEGNFINAKNTDFEVSFSAPFQFLWGFFE</sequence>
<organism evidence="1 2">
    <name type="scientific">Capnocytophaga cynodegmi</name>
    <dbReference type="NCBI Taxonomy" id="28189"/>
    <lineage>
        <taxon>Bacteria</taxon>
        <taxon>Pseudomonadati</taxon>
        <taxon>Bacteroidota</taxon>
        <taxon>Flavobacteriia</taxon>
        <taxon>Flavobacteriales</taxon>
        <taxon>Flavobacteriaceae</taxon>
        <taxon>Capnocytophaga</taxon>
    </lineage>
</organism>
<dbReference type="eggNOG" id="COG3345">
    <property type="taxonomic scope" value="Bacteria"/>
</dbReference>
<reference evidence="2" key="1">
    <citation type="submission" date="2015-01" db="EMBL/GenBank/DDBJ databases">
        <authorList>
            <person name="MANFREDI Pablo"/>
        </authorList>
    </citation>
    <scope>NUCLEOTIDE SEQUENCE [LARGE SCALE GENOMIC DNA]</scope>
    <source>
        <strain evidence="2">Ccyn2B</strain>
    </source>
</reference>
<proteinExistence type="predicted"/>
<dbReference type="InterPro" id="IPR017853">
    <property type="entry name" value="GH"/>
</dbReference>
<dbReference type="EMBL" id="CDOD01000006">
    <property type="protein sequence ID" value="CEN33110.1"/>
    <property type="molecule type" value="Genomic_DNA"/>
</dbReference>
<dbReference type="SUPFAM" id="SSF51445">
    <property type="entry name" value="(Trans)glycosidases"/>
    <property type="match status" value="1"/>
</dbReference>
<name>A0A0B7H152_9FLAO</name>
<dbReference type="AlphaFoldDB" id="A0A0B7H152"/>
<dbReference type="Gene3D" id="3.20.20.70">
    <property type="entry name" value="Aldolase class I"/>
    <property type="match status" value="1"/>
</dbReference>
<gene>
    <name evidence="1" type="ORF">CCYN2B_140049</name>
</gene>
<protein>
    <submittedName>
        <fullName evidence="1">Alpha-galactosidase</fullName>
    </submittedName>
</protein>
<dbReference type="RefSeq" id="WP_231550813.1">
    <property type="nucleotide sequence ID" value="NZ_CDOD01000006.1"/>
</dbReference>
<dbReference type="STRING" id="28189.CCYN74_210079"/>
<evidence type="ECO:0000313" key="2">
    <source>
        <dbReference type="Proteomes" id="UP000038055"/>
    </source>
</evidence>
<dbReference type="InterPro" id="IPR013785">
    <property type="entry name" value="Aldolase_TIM"/>
</dbReference>